<dbReference type="EMBL" id="DS469726">
    <property type="protein sequence ID" value="EDO34552.1"/>
    <property type="molecule type" value="Genomic_DNA"/>
</dbReference>
<dbReference type="STRING" id="45351.A7SP03"/>
<dbReference type="InterPro" id="IPR014044">
    <property type="entry name" value="CAP_dom"/>
</dbReference>
<dbReference type="InterPro" id="IPR001283">
    <property type="entry name" value="CRISP-related"/>
</dbReference>
<keyword evidence="3" id="KW-1185">Reference proteome</keyword>
<evidence type="ECO:0000313" key="3">
    <source>
        <dbReference type="Proteomes" id="UP000001593"/>
    </source>
</evidence>
<dbReference type="Proteomes" id="UP000001593">
    <property type="component" value="Unassembled WGS sequence"/>
</dbReference>
<gene>
    <name evidence="2" type="ORF">NEMVEDRAFT_v1g54540</name>
</gene>
<protein>
    <recommendedName>
        <fullName evidence="1">SCP domain-containing protein</fullName>
    </recommendedName>
</protein>
<name>A7SP03_NEMVE</name>
<dbReference type="InterPro" id="IPR002413">
    <property type="entry name" value="V5_allergen-like"/>
</dbReference>
<dbReference type="Gene3D" id="3.40.33.10">
    <property type="entry name" value="CAP"/>
    <property type="match status" value="1"/>
</dbReference>
<dbReference type="HOGENOM" id="CLU_035730_9_4_1"/>
<dbReference type="GO" id="GO:0005615">
    <property type="term" value="C:extracellular space"/>
    <property type="evidence" value="ECO:0000318"/>
    <property type="project" value="GO_Central"/>
</dbReference>
<evidence type="ECO:0000313" key="2">
    <source>
        <dbReference type="EMBL" id="EDO34552.1"/>
    </source>
</evidence>
<accession>A7SP03</accession>
<dbReference type="PRINTS" id="PR00838">
    <property type="entry name" value="V5ALLERGEN"/>
</dbReference>
<feature type="non-terminal residue" evidence="2">
    <location>
        <position position="126"/>
    </location>
</feature>
<reference evidence="2 3" key="1">
    <citation type="journal article" date="2007" name="Science">
        <title>Sea anemone genome reveals ancestral eumetazoan gene repertoire and genomic organization.</title>
        <authorList>
            <person name="Putnam N.H."/>
            <person name="Srivastava M."/>
            <person name="Hellsten U."/>
            <person name="Dirks B."/>
            <person name="Chapman J."/>
            <person name="Salamov A."/>
            <person name="Terry A."/>
            <person name="Shapiro H."/>
            <person name="Lindquist E."/>
            <person name="Kapitonov V.V."/>
            <person name="Jurka J."/>
            <person name="Genikhovich G."/>
            <person name="Grigoriev I.V."/>
            <person name="Lucas S.M."/>
            <person name="Steele R.E."/>
            <person name="Finnerty J.R."/>
            <person name="Technau U."/>
            <person name="Martindale M.Q."/>
            <person name="Rokhsar D.S."/>
        </authorList>
    </citation>
    <scope>NUCLEOTIDE SEQUENCE [LARGE SCALE GENOMIC DNA]</scope>
    <source>
        <strain evidence="3">CH2 X CH6</strain>
    </source>
</reference>
<feature type="non-terminal residue" evidence="2">
    <location>
        <position position="1"/>
    </location>
</feature>
<dbReference type="InParanoid" id="A7SP03"/>
<dbReference type="AlphaFoldDB" id="A7SP03"/>
<dbReference type="CDD" id="cd05382">
    <property type="entry name" value="CAP_GAPR1-like"/>
    <property type="match status" value="1"/>
</dbReference>
<organism evidence="2 3">
    <name type="scientific">Nematostella vectensis</name>
    <name type="common">Starlet sea anemone</name>
    <dbReference type="NCBI Taxonomy" id="45351"/>
    <lineage>
        <taxon>Eukaryota</taxon>
        <taxon>Metazoa</taxon>
        <taxon>Cnidaria</taxon>
        <taxon>Anthozoa</taxon>
        <taxon>Hexacorallia</taxon>
        <taxon>Actiniaria</taxon>
        <taxon>Edwardsiidae</taxon>
        <taxon>Nematostella</taxon>
    </lineage>
</organism>
<dbReference type="InterPro" id="IPR035940">
    <property type="entry name" value="CAP_sf"/>
</dbReference>
<dbReference type="InterPro" id="IPR034113">
    <property type="entry name" value="SCP_GAPR1-like"/>
</dbReference>
<evidence type="ECO:0000259" key="1">
    <source>
        <dbReference type="SMART" id="SM00198"/>
    </source>
</evidence>
<sequence length="126" mass="14105">FRVECLAAHNFYRALHGTTPLVWSSKLADGAQTWAEKLAASDSLTYSHERGIAENIACLWGSELTGNKVVQIWYEEEKLYNYSDPKITPETRPFCQVVWAGTRELGVGKSNTKNGKQVVVARYSPP</sequence>
<dbReference type="FunFam" id="3.40.33.10:FF:000010">
    <property type="entry name" value="Predicted protein"/>
    <property type="match status" value="1"/>
</dbReference>
<dbReference type="Pfam" id="PF00188">
    <property type="entry name" value="CAP"/>
    <property type="match status" value="1"/>
</dbReference>
<dbReference type="PANTHER" id="PTHR10334">
    <property type="entry name" value="CYSTEINE-RICH SECRETORY PROTEIN-RELATED"/>
    <property type="match status" value="1"/>
</dbReference>
<dbReference type="SMART" id="SM00198">
    <property type="entry name" value="SCP"/>
    <property type="match status" value="1"/>
</dbReference>
<dbReference type="PhylomeDB" id="A7SP03"/>
<dbReference type="PRINTS" id="PR00837">
    <property type="entry name" value="V5TPXLIKE"/>
</dbReference>
<dbReference type="eggNOG" id="KOG3017">
    <property type="taxonomic scope" value="Eukaryota"/>
</dbReference>
<proteinExistence type="predicted"/>
<dbReference type="SUPFAM" id="SSF55797">
    <property type="entry name" value="PR-1-like"/>
    <property type="match status" value="1"/>
</dbReference>
<feature type="domain" description="SCP" evidence="1">
    <location>
        <begin position="1"/>
        <end position="126"/>
    </location>
</feature>